<feature type="region of interest" description="Disordered" evidence="4">
    <location>
        <begin position="1"/>
        <end position="91"/>
    </location>
</feature>
<dbReference type="SMART" id="SM00248">
    <property type="entry name" value="ANK"/>
    <property type="match status" value="2"/>
</dbReference>
<evidence type="ECO:0000256" key="2">
    <source>
        <dbReference type="ARBA" id="ARBA00023043"/>
    </source>
</evidence>
<keyword evidence="6" id="KW-1185">Reference proteome</keyword>
<dbReference type="InterPro" id="IPR050889">
    <property type="entry name" value="Dendritic_Spine_Reg/Scaffold"/>
</dbReference>
<feature type="repeat" description="ANK" evidence="3">
    <location>
        <begin position="254"/>
        <end position="286"/>
    </location>
</feature>
<dbReference type="PROSITE" id="PS50088">
    <property type="entry name" value="ANK_REPEAT"/>
    <property type="match status" value="2"/>
</dbReference>
<dbReference type="PANTHER" id="PTHR24166">
    <property type="entry name" value="ROLLING PEBBLES, ISOFORM B"/>
    <property type="match status" value="1"/>
</dbReference>
<evidence type="ECO:0000256" key="4">
    <source>
        <dbReference type="SAM" id="MobiDB-lite"/>
    </source>
</evidence>
<evidence type="ECO:0008006" key="7">
    <source>
        <dbReference type="Google" id="ProtNLM"/>
    </source>
</evidence>
<reference evidence="5" key="1">
    <citation type="submission" date="2020-10" db="EMBL/GenBank/DDBJ databases">
        <title>Unveiling of a novel bifunctional photoreceptor, Dualchrome1, isolated from a cosmopolitan green alga.</title>
        <authorList>
            <person name="Suzuki S."/>
            <person name="Kawachi M."/>
        </authorList>
    </citation>
    <scope>NUCLEOTIDE SEQUENCE</scope>
    <source>
        <strain evidence="5">NIES 2893</strain>
    </source>
</reference>
<evidence type="ECO:0000256" key="3">
    <source>
        <dbReference type="PROSITE-ProRule" id="PRU00023"/>
    </source>
</evidence>
<evidence type="ECO:0000313" key="5">
    <source>
        <dbReference type="EMBL" id="GHP10183.1"/>
    </source>
</evidence>
<dbReference type="InterPro" id="IPR036770">
    <property type="entry name" value="Ankyrin_rpt-contain_sf"/>
</dbReference>
<dbReference type="AlphaFoldDB" id="A0A830HU17"/>
<dbReference type="SUPFAM" id="SSF48403">
    <property type="entry name" value="Ankyrin repeat"/>
    <property type="match status" value="1"/>
</dbReference>
<gene>
    <name evidence="5" type="ORF">PPROV_000891500</name>
</gene>
<dbReference type="PROSITE" id="PS50297">
    <property type="entry name" value="ANK_REP_REGION"/>
    <property type="match status" value="2"/>
</dbReference>
<dbReference type="InterPro" id="IPR002110">
    <property type="entry name" value="Ankyrin_rpt"/>
</dbReference>
<evidence type="ECO:0000256" key="1">
    <source>
        <dbReference type="ARBA" id="ARBA00022737"/>
    </source>
</evidence>
<feature type="compositionally biased region" description="Low complexity" evidence="4">
    <location>
        <begin position="51"/>
        <end position="72"/>
    </location>
</feature>
<keyword evidence="1" id="KW-0677">Repeat</keyword>
<dbReference type="SUPFAM" id="SSF54160">
    <property type="entry name" value="Chromo domain-like"/>
    <property type="match status" value="1"/>
</dbReference>
<name>A0A830HU17_9CHLO</name>
<sequence length="481" mass="52256">MVCHAVSQETSSSSASSAASSSSSASLEKDNTPAANNVEKEDVSIPNPDASTTSSSSSPSPSSPSPSSTSTSSDDDDSEGDGLGIDWDSSDTYEHAPGIGLNGWLVEGQEEFSNIEGVRGVRVVPLDDGTDRINLQYHVEWSDDYPDSWEHHQSLAEDVPRDYEESWFEVLRESNAKVVRERLEGTGCPRIVLPRLIDKDGRVALHYAAGKGDVEIVDMLLSCPGQTMHGEDDEEENNTATAPSDAYLNLRDNLGYTPLHMAAGYGHVEILRKLLEAGGNPEIEDNKGNTVLTLVEDLRRSMPTDSPQAYTRRVALDGVLKVALESIYDEVEPIAILDKRLPELEAVELGAPNQPEYLVTMPKGIDGETEDVWIRADDISPDLRIAYDSGLEVAYANRATGKRTRPAPGGKGTITEYLVEWEDGTPDSWEPEDRVASPLADAFERDVRSLRKAAKAGAEAGNGKWVLADTKLGTFLLPKEQ</sequence>
<dbReference type="Gene3D" id="1.25.40.20">
    <property type="entry name" value="Ankyrin repeat-containing domain"/>
    <property type="match status" value="1"/>
</dbReference>
<evidence type="ECO:0000313" key="6">
    <source>
        <dbReference type="Proteomes" id="UP000660262"/>
    </source>
</evidence>
<organism evidence="5 6">
    <name type="scientific">Pycnococcus provasolii</name>
    <dbReference type="NCBI Taxonomy" id="41880"/>
    <lineage>
        <taxon>Eukaryota</taxon>
        <taxon>Viridiplantae</taxon>
        <taxon>Chlorophyta</taxon>
        <taxon>Pseudoscourfieldiophyceae</taxon>
        <taxon>Pseudoscourfieldiales</taxon>
        <taxon>Pycnococcaceae</taxon>
        <taxon>Pycnococcus</taxon>
    </lineage>
</organism>
<dbReference type="OrthoDB" id="341259at2759"/>
<keyword evidence="2 3" id="KW-0040">ANK repeat</keyword>
<dbReference type="InterPro" id="IPR016197">
    <property type="entry name" value="Chromo-like_dom_sf"/>
</dbReference>
<comment type="caution">
    <text evidence="5">The sequence shown here is derived from an EMBL/GenBank/DDBJ whole genome shotgun (WGS) entry which is preliminary data.</text>
</comment>
<dbReference type="EMBL" id="BNJQ01000028">
    <property type="protein sequence ID" value="GHP10183.1"/>
    <property type="molecule type" value="Genomic_DNA"/>
</dbReference>
<dbReference type="Pfam" id="PF00023">
    <property type="entry name" value="Ank"/>
    <property type="match status" value="1"/>
</dbReference>
<accession>A0A830HU17</accession>
<feature type="repeat" description="ANK" evidence="3">
    <location>
        <begin position="200"/>
        <end position="222"/>
    </location>
</feature>
<dbReference type="PANTHER" id="PTHR24166:SF48">
    <property type="entry name" value="PROTEIN VAPYRIN"/>
    <property type="match status" value="1"/>
</dbReference>
<dbReference type="Gene3D" id="2.40.50.40">
    <property type="match status" value="2"/>
</dbReference>
<dbReference type="Proteomes" id="UP000660262">
    <property type="component" value="Unassembled WGS sequence"/>
</dbReference>
<feature type="compositionally biased region" description="Low complexity" evidence="4">
    <location>
        <begin position="11"/>
        <end position="26"/>
    </location>
</feature>
<protein>
    <recommendedName>
        <fullName evidence="7">Chromo domain-containing protein</fullName>
    </recommendedName>
</protein>
<dbReference type="Pfam" id="PF13857">
    <property type="entry name" value="Ank_5"/>
    <property type="match status" value="1"/>
</dbReference>
<proteinExistence type="predicted"/>